<dbReference type="EMBL" id="WWCW01000070">
    <property type="protein sequence ID" value="MYM89308.1"/>
    <property type="molecule type" value="Genomic_DNA"/>
</dbReference>
<sequence length="63" mass="6286">MHIPIFLLLLPLCLAGCASGLHRAPGLGEPDVIPITEQLLAVQAGHAAEQGDGAAADPLPAGP</sequence>
<evidence type="ECO:0000313" key="3">
    <source>
        <dbReference type="Proteomes" id="UP000470302"/>
    </source>
</evidence>
<dbReference type="Proteomes" id="UP000470302">
    <property type="component" value="Unassembled WGS sequence"/>
</dbReference>
<feature type="chain" id="PRO_5032315546" description="Conjugal transfer protein" evidence="1">
    <location>
        <begin position="24"/>
        <end position="63"/>
    </location>
</feature>
<feature type="non-terminal residue" evidence="2">
    <location>
        <position position="63"/>
    </location>
</feature>
<dbReference type="RefSeq" id="WP_161098251.1">
    <property type="nucleotide sequence ID" value="NZ_WWCW01000070.1"/>
</dbReference>
<organism evidence="2 3">
    <name type="scientific">Duganella vulcania</name>
    <dbReference type="NCBI Taxonomy" id="2692166"/>
    <lineage>
        <taxon>Bacteria</taxon>
        <taxon>Pseudomonadati</taxon>
        <taxon>Pseudomonadota</taxon>
        <taxon>Betaproteobacteria</taxon>
        <taxon>Burkholderiales</taxon>
        <taxon>Oxalobacteraceae</taxon>
        <taxon>Telluria group</taxon>
        <taxon>Duganella</taxon>
    </lineage>
</organism>
<reference evidence="2 3" key="1">
    <citation type="submission" date="2020-01" db="EMBL/GenBank/DDBJ databases">
        <title>Novel species isolated from a subtropical stream in China.</title>
        <authorList>
            <person name="Lu H."/>
        </authorList>
    </citation>
    <scope>NUCLEOTIDE SEQUENCE [LARGE SCALE GENOMIC DNA]</scope>
    <source>
        <strain evidence="2 3">FT82W</strain>
    </source>
</reference>
<protein>
    <recommendedName>
        <fullName evidence="4">Conjugal transfer protein</fullName>
    </recommendedName>
</protein>
<proteinExistence type="predicted"/>
<dbReference type="AlphaFoldDB" id="A0A845G971"/>
<feature type="signal peptide" evidence="1">
    <location>
        <begin position="1"/>
        <end position="23"/>
    </location>
</feature>
<evidence type="ECO:0000256" key="1">
    <source>
        <dbReference type="SAM" id="SignalP"/>
    </source>
</evidence>
<comment type="caution">
    <text evidence="2">The sequence shown here is derived from an EMBL/GenBank/DDBJ whole genome shotgun (WGS) entry which is preliminary data.</text>
</comment>
<gene>
    <name evidence="2" type="ORF">GTP91_19290</name>
</gene>
<evidence type="ECO:0000313" key="2">
    <source>
        <dbReference type="EMBL" id="MYM89308.1"/>
    </source>
</evidence>
<keyword evidence="1" id="KW-0732">Signal</keyword>
<name>A0A845G971_9BURK</name>
<evidence type="ECO:0008006" key="4">
    <source>
        <dbReference type="Google" id="ProtNLM"/>
    </source>
</evidence>
<accession>A0A845G971</accession>